<proteinExistence type="predicted"/>
<organism evidence="2 3">
    <name type="scientific">Dreissena polymorpha</name>
    <name type="common">Zebra mussel</name>
    <name type="synonym">Mytilus polymorpha</name>
    <dbReference type="NCBI Taxonomy" id="45954"/>
    <lineage>
        <taxon>Eukaryota</taxon>
        <taxon>Metazoa</taxon>
        <taxon>Spiralia</taxon>
        <taxon>Lophotrochozoa</taxon>
        <taxon>Mollusca</taxon>
        <taxon>Bivalvia</taxon>
        <taxon>Autobranchia</taxon>
        <taxon>Heteroconchia</taxon>
        <taxon>Euheterodonta</taxon>
        <taxon>Imparidentia</taxon>
        <taxon>Neoheterodontei</taxon>
        <taxon>Myida</taxon>
        <taxon>Dreissenoidea</taxon>
        <taxon>Dreissenidae</taxon>
        <taxon>Dreissena</taxon>
    </lineage>
</organism>
<dbReference type="EMBL" id="JAIWYP010000010">
    <property type="protein sequence ID" value="KAH3746330.1"/>
    <property type="molecule type" value="Genomic_DNA"/>
</dbReference>
<evidence type="ECO:0000313" key="3">
    <source>
        <dbReference type="Proteomes" id="UP000828390"/>
    </source>
</evidence>
<evidence type="ECO:0000259" key="1">
    <source>
        <dbReference type="Pfam" id="PF24764"/>
    </source>
</evidence>
<evidence type="ECO:0000313" key="2">
    <source>
        <dbReference type="EMBL" id="KAH3746330.1"/>
    </source>
</evidence>
<reference evidence="2" key="1">
    <citation type="journal article" date="2019" name="bioRxiv">
        <title>The Genome of the Zebra Mussel, Dreissena polymorpha: A Resource for Invasive Species Research.</title>
        <authorList>
            <person name="McCartney M.A."/>
            <person name="Auch B."/>
            <person name="Kono T."/>
            <person name="Mallez S."/>
            <person name="Zhang Y."/>
            <person name="Obille A."/>
            <person name="Becker A."/>
            <person name="Abrahante J.E."/>
            <person name="Garbe J."/>
            <person name="Badalamenti J.P."/>
            <person name="Herman A."/>
            <person name="Mangelson H."/>
            <person name="Liachko I."/>
            <person name="Sullivan S."/>
            <person name="Sone E.D."/>
            <person name="Koren S."/>
            <person name="Silverstein K.A.T."/>
            <person name="Beckman K.B."/>
            <person name="Gohl D.M."/>
        </authorList>
    </citation>
    <scope>NUCLEOTIDE SEQUENCE</scope>
    <source>
        <strain evidence="2">Duluth1</strain>
        <tissue evidence="2">Whole animal</tissue>
    </source>
</reference>
<keyword evidence="3" id="KW-1185">Reference proteome</keyword>
<feature type="domain" description="Integrase core" evidence="1">
    <location>
        <begin position="1"/>
        <end position="57"/>
    </location>
</feature>
<dbReference type="AlphaFoldDB" id="A0A9D4DD38"/>
<dbReference type="Pfam" id="PF24764">
    <property type="entry name" value="rva_4"/>
    <property type="match status" value="1"/>
</dbReference>
<dbReference type="InterPro" id="IPR058913">
    <property type="entry name" value="Integrase_dom_put"/>
</dbReference>
<accession>A0A9D4DD38</accession>
<protein>
    <recommendedName>
        <fullName evidence="1">Integrase core domain-containing protein</fullName>
    </recommendedName>
</protein>
<sequence length="84" mass="9563">MNSHHGESKESCITGKSFHEQRIERFWRDLYTGCSCRFKDLFHKLEDGVLDLDRSVQLGVCTTYSCHESTDLWASLFGVGTTTG</sequence>
<dbReference type="Proteomes" id="UP000828390">
    <property type="component" value="Unassembled WGS sequence"/>
</dbReference>
<comment type="caution">
    <text evidence="2">The sequence shown here is derived from an EMBL/GenBank/DDBJ whole genome shotgun (WGS) entry which is preliminary data.</text>
</comment>
<name>A0A9D4DD38_DREPO</name>
<reference evidence="2" key="2">
    <citation type="submission" date="2020-11" db="EMBL/GenBank/DDBJ databases">
        <authorList>
            <person name="McCartney M.A."/>
            <person name="Auch B."/>
            <person name="Kono T."/>
            <person name="Mallez S."/>
            <person name="Becker A."/>
            <person name="Gohl D.M."/>
            <person name="Silverstein K.A.T."/>
            <person name="Koren S."/>
            <person name="Bechman K.B."/>
            <person name="Herman A."/>
            <person name="Abrahante J.E."/>
            <person name="Garbe J."/>
        </authorList>
    </citation>
    <scope>NUCLEOTIDE SEQUENCE</scope>
    <source>
        <strain evidence="2">Duluth1</strain>
        <tissue evidence="2">Whole animal</tissue>
    </source>
</reference>
<gene>
    <name evidence="2" type="ORF">DPMN_180737</name>
</gene>